<reference evidence="5 6" key="1">
    <citation type="journal article" date="2022" name="Allergy">
        <title>Genome assembly and annotation of Periplaneta americana reveal a comprehensive cockroach allergen profile.</title>
        <authorList>
            <person name="Wang L."/>
            <person name="Xiong Q."/>
            <person name="Saelim N."/>
            <person name="Wang L."/>
            <person name="Nong W."/>
            <person name="Wan A.T."/>
            <person name="Shi M."/>
            <person name="Liu X."/>
            <person name="Cao Q."/>
            <person name="Hui J.H.L."/>
            <person name="Sookrung N."/>
            <person name="Leung T.F."/>
            <person name="Tungtrongchitr A."/>
            <person name="Tsui S.K.W."/>
        </authorList>
    </citation>
    <scope>NUCLEOTIDE SEQUENCE [LARGE SCALE GENOMIC DNA]</scope>
    <source>
        <strain evidence="5">PWHHKU_190912</strain>
    </source>
</reference>
<keyword evidence="3" id="KW-0808">Transferase</keyword>
<organism evidence="5 6">
    <name type="scientific">Periplaneta americana</name>
    <name type="common">American cockroach</name>
    <name type="synonym">Blatta americana</name>
    <dbReference type="NCBI Taxonomy" id="6978"/>
    <lineage>
        <taxon>Eukaryota</taxon>
        <taxon>Metazoa</taxon>
        <taxon>Ecdysozoa</taxon>
        <taxon>Arthropoda</taxon>
        <taxon>Hexapoda</taxon>
        <taxon>Insecta</taxon>
        <taxon>Pterygota</taxon>
        <taxon>Neoptera</taxon>
        <taxon>Polyneoptera</taxon>
        <taxon>Dictyoptera</taxon>
        <taxon>Blattodea</taxon>
        <taxon>Blattoidea</taxon>
        <taxon>Blattidae</taxon>
        <taxon>Blattinae</taxon>
        <taxon>Periplaneta</taxon>
    </lineage>
</organism>
<dbReference type="EMBL" id="JAJSOF020000033">
    <property type="protein sequence ID" value="KAJ4429923.1"/>
    <property type="molecule type" value="Genomic_DNA"/>
</dbReference>
<dbReference type="Pfam" id="PF00201">
    <property type="entry name" value="UDPGT"/>
    <property type="match status" value="1"/>
</dbReference>
<name>A0ABQ8S7K6_PERAM</name>
<feature type="transmembrane region" description="Helical" evidence="4">
    <location>
        <begin position="71"/>
        <end position="92"/>
    </location>
</feature>
<evidence type="ECO:0000313" key="6">
    <source>
        <dbReference type="Proteomes" id="UP001148838"/>
    </source>
</evidence>
<keyword evidence="6" id="KW-1185">Reference proteome</keyword>
<evidence type="ECO:0000256" key="3">
    <source>
        <dbReference type="ARBA" id="ARBA00022679"/>
    </source>
</evidence>
<accession>A0ABQ8S7K6</accession>
<dbReference type="InterPro" id="IPR050271">
    <property type="entry name" value="UDP-glycosyltransferase"/>
</dbReference>
<comment type="similarity">
    <text evidence="1">Belongs to the UDP-glycosyltransferase family.</text>
</comment>
<evidence type="ECO:0000256" key="1">
    <source>
        <dbReference type="ARBA" id="ARBA00009995"/>
    </source>
</evidence>
<keyword evidence="4" id="KW-1133">Transmembrane helix</keyword>
<dbReference type="PANTHER" id="PTHR48043:SF159">
    <property type="entry name" value="EG:EG0003.4 PROTEIN-RELATED"/>
    <property type="match status" value="1"/>
</dbReference>
<evidence type="ECO:0000313" key="5">
    <source>
        <dbReference type="EMBL" id="KAJ4429923.1"/>
    </source>
</evidence>
<feature type="transmembrane region" description="Helical" evidence="4">
    <location>
        <begin position="457"/>
        <end position="481"/>
    </location>
</feature>
<dbReference type="PANTHER" id="PTHR48043">
    <property type="entry name" value="EG:EG0003.4 PROTEIN-RELATED"/>
    <property type="match status" value="1"/>
</dbReference>
<comment type="caution">
    <text evidence="5">The sequence shown here is derived from an EMBL/GenBank/DDBJ whole genome shotgun (WGS) entry which is preliminary data.</text>
</comment>
<evidence type="ECO:0000256" key="2">
    <source>
        <dbReference type="ARBA" id="ARBA00022676"/>
    </source>
</evidence>
<keyword evidence="4" id="KW-0812">Transmembrane</keyword>
<protein>
    <recommendedName>
        <fullName evidence="7">UDP-glucuronosyltransferase</fullName>
    </recommendedName>
</protein>
<evidence type="ECO:0008006" key="7">
    <source>
        <dbReference type="Google" id="ProtNLM"/>
    </source>
</evidence>
<keyword evidence="2" id="KW-0328">Glycosyltransferase</keyword>
<dbReference type="SUPFAM" id="SSF53756">
    <property type="entry name" value="UDP-Glycosyltransferase/glycogen phosphorylase"/>
    <property type="match status" value="1"/>
</dbReference>
<proteinExistence type="inferred from homology"/>
<dbReference type="InterPro" id="IPR002213">
    <property type="entry name" value="UDP_glucos_trans"/>
</dbReference>
<dbReference type="Gene3D" id="3.40.50.2000">
    <property type="entry name" value="Glycogen Phosphorylase B"/>
    <property type="match status" value="2"/>
</dbReference>
<evidence type="ECO:0000256" key="4">
    <source>
        <dbReference type="SAM" id="Phobius"/>
    </source>
</evidence>
<dbReference type="CDD" id="cd03784">
    <property type="entry name" value="GT1_Gtf-like"/>
    <property type="match status" value="1"/>
</dbReference>
<sequence length="501" mass="57345">MSAAVSGARILGVFPTPPKSHQIIYRSLMRGLQLRGHEIVIITTDPKWDTSVKNYTEIDLSILNEHWKKRYNFVSLNLGIIGFVTDLLYLAADACKIMFNTPDVQRLLQEGNKFDVVITEWVALPCSSAYAYHFKAPSIGITPFALMYGELDSLANPSNPAYTTDLNISSSDRATFWERLTRFLYSLWFRYIWFMILLPAQDKIAREHFGRDMPNIEDLNKNVSLVLVNHVNTIAYVRPYVPAIVEIGGIHLREPQPLNSDLQNFLDGAPEGVIYFNLGTNIKSDTLAADVRKMFLDVFSDLPQFRVLWKWDTDELPGQPSNVKVAKWFPQQDLLNHPSIKVFIYHGGLESTLEAIRASVPLICIPFFGDQYLNVRKIAEEGAGVALDLDKLSTHTIIAAIRNTIYNATYKENMKKLSDRLNDQPDKPLDRAIWWVEYVIRHKGAHHFRSAAVDLTWYQYLLLDVVVFIVVVFIITISVIYRTIRFINKMQSSQHNKFKAT</sequence>
<dbReference type="Proteomes" id="UP001148838">
    <property type="component" value="Unassembled WGS sequence"/>
</dbReference>
<gene>
    <name evidence="5" type="ORF">ANN_22127</name>
</gene>
<keyword evidence="4" id="KW-0472">Membrane</keyword>